<accession>A0A1A8TQJ9</accession>
<sequence length="78" mass="9191">MQFNSLAHIFGRASLRPSARIKRMEALSRLKSLETPHERHLWELIVRFPERSRVVHEAKHSPQKNPIELPQSDFLLKP</sequence>
<dbReference type="AlphaFoldDB" id="A0A1A8TQJ9"/>
<name>A0A1A8TQJ9_9GAMM</name>
<evidence type="ECO:0000256" key="1">
    <source>
        <dbReference type="SAM" id="MobiDB-lite"/>
    </source>
</evidence>
<reference evidence="2 3" key="1">
    <citation type="submission" date="2016-06" db="EMBL/GenBank/DDBJ databases">
        <authorList>
            <person name="Kjaerup R.B."/>
            <person name="Dalgaard T.S."/>
            <person name="Juul-Madsen H.R."/>
        </authorList>
    </citation>
    <scope>NUCLEOTIDE SEQUENCE [LARGE SCALE GENOMIC DNA]</scope>
    <source>
        <strain evidence="2 3">CECT 5080</strain>
    </source>
</reference>
<organism evidence="2 3">
    <name type="scientific">Marinomonas aquimarina</name>
    <dbReference type="NCBI Taxonomy" id="295068"/>
    <lineage>
        <taxon>Bacteria</taxon>
        <taxon>Pseudomonadati</taxon>
        <taxon>Pseudomonadota</taxon>
        <taxon>Gammaproteobacteria</taxon>
        <taxon>Oceanospirillales</taxon>
        <taxon>Oceanospirillaceae</taxon>
        <taxon>Marinomonas</taxon>
    </lineage>
</organism>
<dbReference type="EMBL" id="FLOC01000022">
    <property type="protein sequence ID" value="SBS35403.1"/>
    <property type="molecule type" value="Genomic_DNA"/>
</dbReference>
<proteinExistence type="predicted"/>
<evidence type="ECO:0000313" key="3">
    <source>
        <dbReference type="Proteomes" id="UP000092627"/>
    </source>
</evidence>
<dbReference type="Proteomes" id="UP000092627">
    <property type="component" value="Unassembled WGS sequence"/>
</dbReference>
<protein>
    <submittedName>
        <fullName evidence="2">Uncharacterized protein</fullName>
    </submittedName>
</protein>
<evidence type="ECO:0000313" key="2">
    <source>
        <dbReference type="EMBL" id="SBS35403.1"/>
    </source>
</evidence>
<keyword evidence="3" id="KW-1185">Reference proteome</keyword>
<gene>
    <name evidence="2" type="ORF">MAQ5080_03163</name>
</gene>
<feature type="region of interest" description="Disordered" evidence="1">
    <location>
        <begin position="57"/>
        <end position="78"/>
    </location>
</feature>